<dbReference type="InterPro" id="IPR035979">
    <property type="entry name" value="RBD_domain_sf"/>
</dbReference>
<dbReference type="SUPFAM" id="SSF54928">
    <property type="entry name" value="RNA-binding domain, RBD"/>
    <property type="match status" value="1"/>
</dbReference>
<keyword evidence="6" id="KW-1185">Reference proteome</keyword>
<dbReference type="Proteomes" id="UP000215914">
    <property type="component" value="Chromosome 14"/>
</dbReference>
<accession>A0A251SD86</accession>
<dbReference type="Gene3D" id="3.30.70.330">
    <property type="match status" value="1"/>
</dbReference>
<organism evidence="5 6">
    <name type="scientific">Helianthus annuus</name>
    <name type="common">Common sunflower</name>
    <dbReference type="NCBI Taxonomy" id="4232"/>
    <lineage>
        <taxon>Eukaryota</taxon>
        <taxon>Viridiplantae</taxon>
        <taxon>Streptophyta</taxon>
        <taxon>Embryophyta</taxon>
        <taxon>Tracheophyta</taxon>
        <taxon>Spermatophyta</taxon>
        <taxon>Magnoliopsida</taxon>
        <taxon>eudicotyledons</taxon>
        <taxon>Gunneridae</taxon>
        <taxon>Pentapetalae</taxon>
        <taxon>asterids</taxon>
        <taxon>campanulids</taxon>
        <taxon>Asterales</taxon>
        <taxon>Asteraceae</taxon>
        <taxon>Asteroideae</taxon>
        <taxon>Heliantheae alliance</taxon>
        <taxon>Heliantheae</taxon>
        <taxon>Helianthus</taxon>
    </lineage>
</organism>
<name>A0A251SD86_HELAN</name>
<sequence>MYAKEKQSKGGGFVKLFVSSVPKTATKEDIRFAFQEHGHVIEVALINDTRIGQRQGTTEFASAGYCFVKHATSDRAIHALHKKYTFPGGVGPIQVKYADGERERLGLAEYKLYVGSLNKQATEEEVEQVGHNLLFVYYLFKFKYA</sequence>
<feature type="domain" description="RRM" evidence="4">
    <location>
        <begin position="14"/>
        <end position="100"/>
    </location>
</feature>
<dbReference type="AlphaFoldDB" id="A0A251SD86"/>
<keyword evidence="1" id="KW-0677">Repeat</keyword>
<dbReference type="InterPro" id="IPR000504">
    <property type="entry name" value="RRM_dom"/>
</dbReference>
<dbReference type="STRING" id="4232.A0A251SD86"/>
<dbReference type="GO" id="GO:0005634">
    <property type="term" value="C:nucleus"/>
    <property type="evidence" value="ECO:0000318"/>
    <property type="project" value="GO_Central"/>
</dbReference>
<dbReference type="GO" id="GO:1990904">
    <property type="term" value="C:ribonucleoprotein complex"/>
    <property type="evidence" value="ECO:0000318"/>
    <property type="project" value="GO_Central"/>
</dbReference>
<dbReference type="InParanoid" id="A0A251SD86"/>
<reference evidence="6" key="1">
    <citation type="journal article" date="2017" name="Nature">
        <title>The sunflower genome provides insights into oil metabolism, flowering and Asterid evolution.</title>
        <authorList>
            <person name="Badouin H."/>
            <person name="Gouzy J."/>
            <person name="Grassa C.J."/>
            <person name="Murat F."/>
            <person name="Staton S.E."/>
            <person name="Cottret L."/>
            <person name="Lelandais-Briere C."/>
            <person name="Owens G.L."/>
            <person name="Carrere S."/>
            <person name="Mayjonade B."/>
            <person name="Legrand L."/>
            <person name="Gill N."/>
            <person name="Kane N.C."/>
            <person name="Bowers J.E."/>
            <person name="Hubner S."/>
            <person name="Bellec A."/>
            <person name="Berard A."/>
            <person name="Berges H."/>
            <person name="Blanchet N."/>
            <person name="Boniface M.C."/>
            <person name="Brunel D."/>
            <person name="Catrice O."/>
            <person name="Chaidir N."/>
            <person name="Claudel C."/>
            <person name="Donnadieu C."/>
            <person name="Faraut T."/>
            <person name="Fievet G."/>
            <person name="Helmstetter N."/>
            <person name="King M."/>
            <person name="Knapp S.J."/>
            <person name="Lai Z."/>
            <person name="Le Paslier M.C."/>
            <person name="Lippi Y."/>
            <person name="Lorenzon L."/>
            <person name="Mandel J.R."/>
            <person name="Marage G."/>
            <person name="Marchand G."/>
            <person name="Marquand E."/>
            <person name="Bret-Mestries E."/>
            <person name="Morien E."/>
            <person name="Nambeesan S."/>
            <person name="Nguyen T."/>
            <person name="Pegot-Espagnet P."/>
            <person name="Pouilly N."/>
            <person name="Raftis F."/>
            <person name="Sallet E."/>
            <person name="Schiex T."/>
            <person name="Thomas J."/>
            <person name="Vandecasteele C."/>
            <person name="Vares D."/>
            <person name="Vear F."/>
            <person name="Vautrin S."/>
            <person name="Crespi M."/>
            <person name="Mangin B."/>
            <person name="Burke J.M."/>
            <person name="Salse J."/>
            <person name="Munos S."/>
            <person name="Vincourt P."/>
            <person name="Rieseberg L.H."/>
            <person name="Langlade N.B."/>
        </authorList>
    </citation>
    <scope>NUCLEOTIDE SEQUENCE [LARGE SCALE GENOMIC DNA]</scope>
    <source>
        <strain evidence="6">cv. SF193</strain>
    </source>
</reference>
<gene>
    <name evidence="5" type="ORF">HannXRQ_Chr14g0427731</name>
</gene>
<dbReference type="PROSITE" id="PS50102">
    <property type="entry name" value="RRM"/>
    <property type="match status" value="1"/>
</dbReference>
<dbReference type="InterPro" id="IPR012677">
    <property type="entry name" value="Nucleotide-bd_a/b_plait_sf"/>
</dbReference>
<evidence type="ECO:0000313" key="6">
    <source>
        <dbReference type="Proteomes" id="UP000215914"/>
    </source>
</evidence>
<dbReference type="EMBL" id="CM007903">
    <property type="protein sequence ID" value="OTF96816.1"/>
    <property type="molecule type" value="Genomic_DNA"/>
</dbReference>
<dbReference type="GO" id="GO:0003729">
    <property type="term" value="F:mRNA binding"/>
    <property type="evidence" value="ECO:0000318"/>
    <property type="project" value="GO_Central"/>
</dbReference>
<evidence type="ECO:0000256" key="1">
    <source>
        <dbReference type="ARBA" id="ARBA00022737"/>
    </source>
</evidence>
<dbReference type="OMA" id="MNKSPEC"/>
<evidence type="ECO:0000313" key="5">
    <source>
        <dbReference type="EMBL" id="OTF96816.1"/>
    </source>
</evidence>
<dbReference type="SMART" id="SM00360">
    <property type="entry name" value="RRM"/>
    <property type="match status" value="1"/>
</dbReference>
<keyword evidence="2 3" id="KW-0694">RNA-binding</keyword>
<evidence type="ECO:0000256" key="2">
    <source>
        <dbReference type="ARBA" id="ARBA00022884"/>
    </source>
</evidence>
<evidence type="ECO:0000256" key="3">
    <source>
        <dbReference type="PROSITE-ProRule" id="PRU00176"/>
    </source>
</evidence>
<evidence type="ECO:0000259" key="4">
    <source>
        <dbReference type="PROSITE" id="PS50102"/>
    </source>
</evidence>
<protein>
    <submittedName>
        <fullName evidence="5">Putative nucleotide-binding alpha-beta plait domain, Flowering time control protein FCA</fullName>
    </submittedName>
</protein>
<dbReference type="GO" id="GO:0005737">
    <property type="term" value="C:cytoplasm"/>
    <property type="evidence" value="ECO:0000318"/>
    <property type="project" value="GO_Central"/>
</dbReference>
<proteinExistence type="predicted"/>
<dbReference type="Pfam" id="PF00076">
    <property type="entry name" value="RRM_1"/>
    <property type="match status" value="1"/>
</dbReference>
<dbReference type="PANTHER" id="PTHR24012">
    <property type="entry name" value="RNA BINDING PROTEIN"/>
    <property type="match status" value="1"/>
</dbReference>